<evidence type="ECO:0000256" key="2">
    <source>
        <dbReference type="SAM" id="MobiDB-lite"/>
    </source>
</evidence>
<protein>
    <submittedName>
        <fullName evidence="4">Non-homologous end joining protein Ku</fullName>
    </submittedName>
</protein>
<feature type="region of interest" description="Disordered" evidence="2">
    <location>
        <begin position="230"/>
        <end position="260"/>
    </location>
</feature>
<dbReference type="GO" id="GO:0006303">
    <property type="term" value="P:double-strand break repair via nonhomologous end joining"/>
    <property type="evidence" value="ECO:0007669"/>
    <property type="project" value="InterPro"/>
</dbReference>
<dbReference type="Proteomes" id="UP000445000">
    <property type="component" value="Unassembled WGS sequence"/>
</dbReference>
<evidence type="ECO:0000313" key="4">
    <source>
        <dbReference type="EMBL" id="GFE82666.1"/>
    </source>
</evidence>
<accession>A0A829YJH3</accession>
<dbReference type="Pfam" id="PF02735">
    <property type="entry name" value="Ku"/>
    <property type="match status" value="1"/>
</dbReference>
<proteinExistence type="predicted"/>
<reference evidence="5" key="1">
    <citation type="submission" date="2020-01" db="EMBL/GenBank/DDBJ databases">
        <title>'Steroidobacter agaridevorans' sp. nov., agar-degrading bacteria isolated from rhizosphere soils.</title>
        <authorList>
            <person name="Ikenaga M."/>
            <person name="Kataoka M."/>
            <person name="Murouchi A."/>
            <person name="Katsuragi S."/>
            <person name="Sakai M."/>
        </authorList>
    </citation>
    <scope>NUCLEOTIDE SEQUENCE [LARGE SCALE GENOMIC DNA]</scope>
    <source>
        <strain evidence="5">YU21-B</strain>
    </source>
</reference>
<feature type="domain" description="Ku" evidence="3">
    <location>
        <begin position="54"/>
        <end position="181"/>
    </location>
</feature>
<dbReference type="EMBL" id="BLJN01000005">
    <property type="protein sequence ID" value="GFE82666.1"/>
    <property type="molecule type" value="Genomic_DNA"/>
</dbReference>
<sequence length="260" mass="29321">MAARAIWKGELQLGKHNVGVKFYSAVEDRSIRFHLLHEKDKAPVEQHIVRKDTGKDVPKEEMRKAFAVGPNTAVILQPEELEELVPPESREIELLRFVPASAVGDQWYERPYYLGPDGHTDDYFAFGEALSRKEAIGIARWVMRKKRYLGAISVVDGYLIMTTLRRAEQVVSFSGIEPAKSATPQANELKLAEQLVKSIEADFDPEQWQNEYRERLLKLIEAKARGEKIKPAPVKKKRAEGSLADSLKASLAAAKEKKVA</sequence>
<dbReference type="PANTHER" id="PTHR41251:SF1">
    <property type="entry name" value="NON-HOMOLOGOUS END JOINING PROTEIN KU"/>
    <property type="match status" value="1"/>
</dbReference>
<dbReference type="SUPFAM" id="SSF100939">
    <property type="entry name" value="SPOC domain-like"/>
    <property type="match status" value="1"/>
</dbReference>
<dbReference type="InterPro" id="IPR016194">
    <property type="entry name" value="SPOC-like_C_dom_sf"/>
</dbReference>
<dbReference type="InterPro" id="IPR009187">
    <property type="entry name" value="Prok_Ku"/>
</dbReference>
<dbReference type="PANTHER" id="PTHR41251">
    <property type="entry name" value="NON-HOMOLOGOUS END JOINING PROTEIN KU"/>
    <property type="match status" value="1"/>
</dbReference>
<evidence type="ECO:0000256" key="1">
    <source>
        <dbReference type="ARBA" id="ARBA00023125"/>
    </source>
</evidence>
<dbReference type="Gene3D" id="2.40.290.10">
    <property type="match status" value="1"/>
</dbReference>
<dbReference type="RefSeq" id="WP_161814334.1">
    <property type="nucleotide sequence ID" value="NZ_BLJN01000005.1"/>
</dbReference>
<feature type="compositionally biased region" description="Low complexity" evidence="2">
    <location>
        <begin position="242"/>
        <end position="253"/>
    </location>
</feature>
<dbReference type="PIRSF" id="PIRSF006493">
    <property type="entry name" value="Prok_Ku"/>
    <property type="match status" value="1"/>
</dbReference>
<name>A0A829YJH3_9GAMM</name>
<evidence type="ECO:0000259" key="3">
    <source>
        <dbReference type="SMART" id="SM00559"/>
    </source>
</evidence>
<keyword evidence="1" id="KW-0238">DNA-binding</keyword>
<dbReference type="SMART" id="SM00559">
    <property type="entry name" value="Ku78"/>
    <property type="match status" value="1"/>
</dbReference>
<gene>
    <name evidence="4" type="primary">ku</name>
    <name evidence="4" type="ORF">GCM10011487_46660</name>
</gene>
<dbReference type="InterPro" id="IPR006164">
    <property type="entry name" value="DNA_bd_Ku70/Ku80"/>
</dbReference>
<comment type="caution">
    <text evidence="4">The sequence shown here is derived from an EMBL/GenBank/DDBJ whole genome shotgun (WGS) entry which is preliminary data.</text>
</comment>
<keyword evidence="5" id="KW-1185">Reference proteome</keyword>
<organism evidence="4 5">
    <name type="scientific">Steroidobacter agaridevorans</name>
    <dbReference type="NCBI Taxonomy" id="2695856"/>
    <lineage>
        <taxon>Bacteria</taxon>
        <taxon>Pseudomonadati</taxon>
        <taxon>Pseudomonadota</taxon>
        <taxon>Gammaproteobacteria</taxon>
        <taxon>Steroidobacterales</taxon>
        <taxon>Steroidobacteraceae</taxon>
        <taxon>Steroidobacter</taxon>
    </lineage>
</organism>
<dbReference type="GO" id="GO:0003690">
    <property type="term" value="F:double-stranded DNA binding"/>
    <property type="evidence" value="ECO:0007669"/>
    <property type="project" value="TreeGrafter"/>
</dbReference>
<dbReference type="AlphaFoldDB" id="A0A829YJH3"/>
<evidence type="ECO:0000313" key="5">
    <source>
        <dbReference type="Proteomes" id="UP000445000"/>
    </source>
</evidence>
<dbReference type="NCBIfam" id="TIGR02772">
    <property type="entry name" value="Ku_bact"/>
    <property type="match status" value="1"/>
</dbReference>